<evidence type="ECO:0000313" key="2">
    <source>
        <dbReference type="Proteomes" id="UP000257109"/>
    </source>
</evidence>
<feature type="non-terminal residue" evidence="1">
    <location>
        <position position="1"/>
    </location>
</feature>
<dbReference type="Proteomes" id="UP000257109">
    <property type="component" value="Unassembled WGS sequence"/>
</dbReference>
<dbReference type="OrthoDB" id="1923650at2759"/>
<dbReference type="PANTHER" id="PTHR33223">
    <property type="entry name" value="CCHC-TYPE DOMAIN-CONTAINING PROTEIN"/>
    <property type="match status" value="1"/>
</dbReference>
<keyword evidence="2" id="KW-1185">Reference proteome</keyword>
<reference evidence="1" key="1">
    <citation type="submission" date="2018-05" db="EMBL/GenBank/DDBJ databases">
        <title>Draft genome of Mucuna pruriens seed.</title>
        <authorList>
            <person name="Nnadi N.E."/>
            <person name="Vos R."/>
            <person name="Hasami M.H."/>
            <person name="Devisetty U.K."/>
            <person name="Aguiy J.C."/>
        </authorList>
    </citation>
    <scope>NUCLEOTIDE SEQUENCE [LARGE SCALE GENOMIC DNA]</scope>
    <source>
        <strain evidence="1">JCA_2017</strain>
    </source>
</reference>
<dbReference type="EMBL" id="QJKJ01001211">
    <property type="protein sequence ID" value="RDY08780.1"/>
    <property type="molecule type" value="Genomic_DNA"/>
</dbReference>
<gene>
    <name evidence="1" type="ORF">CR513_06959</name>
</gene>
<dbReference type="AlphaFoldDB" id="A0A371I173"/>
<sequence length="270" mass="31900">MGRHEEDVLRKVLLCLHDNINQERDCGIRQHRYETLYEYWERFNKLCATCLHHETSEQLLIQYFSKRWMLMYISMIDANSYETLMDKTPPTTRSLISNMASNTQQFGVRGFVASKVVNENIQLMHAPLCRKLNWPHDQYSNLRYGSHLRITKYTNHHLLLDNNNLCSLYNRIPWRIWSSKWPRSSTRTIQLPIPIIAVQARKFEIDDELLQIFNNVEINIPLIDVIKQIAKYAKFLKEFCTNKSKKLKGGMEMGRNVSTLIKSKYASTLI</sequence>
<comment type="caution">
    <text evidence="1">The sequence shown here is derived from an EMBL/GenBank/DDBJ whole genome shotgun (WGS) entry which is preliminary data.</text>
</comment>
<protein>
    <recommendedName>
        <fullName evidence="3">Retrotransposon gag domain-containing protein</fullName>
    </recommendedName>
</protein>
<accession>A0A371I173</accession>
<proteinExistence type="predicted"/>
<dbReference type="PANTHER" id="PTHR33223:SF3">
    <property type="match status" value="1"/>
</dbReference>
<evidence type="ECO:0000313" key="1">
    <source>
        <dbReference type="EMBL" id="RDY08780.1"/>
    </source>
</evidence>
<organism evidence="1 2">
    <name type="scientific">Mucuna pruriens</name>
    <name type="common">Velvet bean</name>
    <name type="synonym">Dolichos pruriens</name>
    <dbReference type="NCBI Taxonomy" id="157652"/>
    <lineage>
        <taxon>Eukaryota</taxon>
        <taxon>Viridiplantae</taxon>
        <taxon>Streptophyta</taxon>
        <taxon>Embryophyta</taxon>
        <taxon>Tracheophyta</taxon>
        <taxon>Spermatophyta</taxon>
        <taxon>Magnoliopsida</taxon>
        <taxon>eudicotyledons</taxon>
        <taxon>Gunneridae</taxon>
        <taxon>Pentapetalae</taxon>
        <taxon>rosids</taxon>
        <taxon>fabids</taxon>
        <taxon>Fabales</taxon>
        <taxon>Fabaceae</taxon>
        <taxon>Papilionoideae</taxon>
        <taxon>50 kb inversion clade</taxon>
        <taxon>NPAAA clade</taxon>
        <taxon>indigoferoid/millettioid clade</taxon>
        <taxon>Phaseoleae</taxon>
        <taxon>Mucuna</taxon>
    </lineage>
</organism>
<evidence type="ECO:0008006" key="3">
    <source>
        <dbReference type="Google" id="ProtNLM"/>
    </source>
</evidence>
<name>A0A371I173_MUCPR</name>